<keyword evidence="1" id="KW-1133">Transmembrane helix</keyword>
<gene>
    <name evidence="2" type="ORF">EfsSzw1_49</name>
</gene>
<evidence type="ECO:0000256" key="1">
    <source>
        <dbReference type="SAM" id="Phobius"/>
    </source>
</evidence>
<sequence>MTPYITMFVMLVGAHAIGDYALQSEYIAREKTRDLYVLFIHATIWTFTIAMTGYLIGLPINLVHILFILWVPHFVMDYLKAQSKWFPTVVPDPKKQLTIDQAVHYLQLLVLLVVTTQLNLF</sequence>
<feature type="transmembrane region" description="Helical" evidence="1">
    <location>
        <begin position="35"/>
        <end position="56"/>
    </location>
</feature>
<dbReference type="Proteomes" id="UP000289690">
    <property type="component" value="Segment"/>
</dbReference>
<evidence type="ECO:0008006" key="4">
    <source>
        <dbReference type="Google" id="ProtNLM"/>
    </source>
</evidence>
<evidence type="ECO:0000313" key="2">
    <source>
        <dbReference type="EMBL" id="QAX97520.1"/>
    </source>
</evidence>
<name>A0A411B7G1_9CAUD</name>
<accession>A0A411B7G1</accession>
<dbReference type="EMBL" id="MH791397">
    <property type="protein sequence ID" value="QAX97520.1"/>
    <property type="molecule type" value="Genomic_DNA"/>
</dbReference>
<evidence type="ECO:0000313" key="3">
    <source>
        <dbReference type="Proteomes" id="UP000289690"/>
    </source>
</evidence>
<reference evidence="2 3" key="1">
    <citation type="submission" date="2018-08" db="EMBL/GenBank/DDBJ databases">
        <title>EfsSzw_1, Complete genome sequences of 3 novel enterobacteria, Pakpunavirus like phages.</title>
        <authorList>
            <person name="Yuan S."/>
            <person name="Ma Y."/>
            <person name="Liu Q."/>
        </authorList>
    </citation>
    <scope>NUCLEOTIDE SEQUENCE [LARGE SCALE GENOMIC DNA]</scope>
</reference>
<protein>
    <recommendedName>
        <fullName evidence="4">DUF3307 domain-containing protein</fullName>
    </recommendedName>
</protein>
<dbReference type="InterPro" id="IPR021737">
    <property type="entry name" value="Phage_phiKZ_Orf197"/>
</dbReference>
<proteinExistence type="predicted"/>
<keyword evidence="1" id="KW-0472">Membrane</keyword>
<dbReference type="Pfam" id="PF11750">
    <property type="entry name" value="DUF3307"/>
    <property type="match status" value="1"/>
</dbReference>
<keyword evidence="1" id="KW-0812">Transmembrane</keyword>
<keyword evidence="3" id="KW-1185">Reference proteome</keyword>
<organism evidence="2 3">
    <name type="scientific">Enterococcus phage EfsSzw-1</name>
    <dbReference type="NCBI Taxonomy" id="2419745"/>
    <lineage>
        <taxon>Viruses</taxon>
        <taxon>Duplodnaviria</taxon>
        <taxon>Heunggongvirae</taxon>
        <taxon>Uroviricota</taxon>
        <taxon>Caudoviricetes</taxon>
        <taxon>Herelleviridae</taxon>
        <taxon>Brockvirinae</taxon>
        <taxon>Schiekvirus</taxon>
        <taxon>Schiekvirus Efsszw1</taxon>
    </lineage>
</organism>